<evidence type="ECO:0000313" key="3">
    <source>
        <dbReference type="Proteomes" id="UP000176409"/>
    </source>
</evidence>
<feature type="region of interest" description="Disordered" evidence="1">
    <location>
        <begin position="77"/>
        <end position="96"/>
    </location>
</feature>
<protein>
    <recommendedName>
        <fullName evidence="4">DNA helicase UvrD</fullName>
    </recommendedName>
</protein>
<comment type="caution">
    <text evidence="2">The sequence shown here is derived from an EMBL/GenBank/DDBJ whole genome shotgun (WGS) entry which is preliminary data.</text>
</comment>
<name>A0A1F6AVT0_9BACT</name>
<dbReference type="CDD" id="cd19067">
    <property type="entry name" value="PfuEndoQ-like"/>
    <property type="match status" value="1"/>
</dbReference>
<dbReference type="InterPro" id="IPR016195">
    <property type="entry name" value="Pol/histidinol_Pase-like"/>
</dbReference>
<dbReference type="SUPFAM" id="SSF89550">
    <property type="entry name" value="PHP domain-like"/>
    <property type="match status" value="1"/>
</dbReference>
<accession>A0A1F6AVT0</accession>
<organism evidence="2 3">
    <name type="scientific">Candidatus Gottesmanbacteria bacterium RIFCSPLOWO2_01_FULL_49_10</name>
    <dbReference type="NCBI Taxonomy" id="1798396"/>
    <lineage>
        <taxon>Bacteria</taxon>
        <taxon>Candidatus Gottesmaniibacteriota</taxon>
    </lineage>
</organism>
<evidence type="ECO:0008006" key="4">
    <source>
        <dbReference type="Google" id="ProtNLM"/>
    </source>
</evidence>
<reference evidence="2 3" key="1">
    <citation type="journal article" date="2016" name="Nat. Commun.">
        <title>Thousands of microbial genomes shed light on interconnected biogeochemical processes in an aquifer system.</title>
        <authorList>
            <person name="Anantharaman K."/>
            <person name="Brown C.T."/>
            <person name="Hug L.A."/>
            <person name="Sharon I."/>
            <person name="Castelle C.J."/>
            <person name="Probst A.J."/>
            <person name="Thomas B.C."/>
            <person name="Singh A."/>
            <person name="Wilkins M.J."/>
            <person name="Karaoz U."/>
            <person name="Brodie E.L."/>
            <person name="Williams K.H."/>
            <person name="Hubbard S.S."/>
            <person name="Banfield J.F."/>
        </authorList>
    </citation>
    <scope>NUCLEOTIDE SEQUENCE [LARGE SCALE GENOMIC DNA]</scope>
</reference>
<gene>
    <name evidence="2" type="ORF">A2973_02005</name>
</gene>
<dbReference type="PANTHER" id="PTHR40084:SF1">
    <property type="entry name" value="PHOSPHOTRANSFERASE"/>
    <property type="match status" value="1"/>
</dbReference>
<dbReference type="AlphaFoldDB" id="A0A1F6AVT0"/>
<dbReference type="Gene3D" id="3.20.20.140">
    <property type="entry name" value="Metal-dependent hydrolases"/>
    <property type="match status" value="1"/>
</dbReference>
<sequence length="535" mass="58483">MYVIADLQLHSRFSRAVSPQMTIPNIALWARRKGIGLVATGDWTHPIWFREIERVLEELGNGLLRLRSGEVNKGVALEGSPFDSSRQGPDRAGADRDVSAKAMTGLEKTRPPAPQATSFAQDPLFLLATEVSSIYSQGGKLRRVHTLIWVPTLESARKISQEMTRRGCNLMSDGRPIVGLSCIHIAELVLSIEPRALIIPAHAWTPWFSVYGEKGGFENLDEAFGPYAKNIYAIETGLSSNPAMNWRIKELDNRSIVSFSDAHSGPKIGREATVFEVPDGQLSYDAIYQAIKGPSQKNGEWRMENGGIKNQKSKASLNSQFSILNSRIAYTIEFYPEEGKYHYSGHRACGIRWGPAETKTKGTTCPVCGKPLVQGVVQRVEALAGRSEADLQLSAISYSPRLSSGEAGQLSDNITIPMIASKAFPNRPPFAMLVPLQEIISEAIGSPVASPKVQGPYGTLTDALGGEFSVLLHSTMDEIAKIAGERVAQGIDKVRRGDLVIEPGYDGVFGVVRLWHEGEEKPLLAASKEQLSMFP</sequence>
<evidence type="ECO:0000256" key="1">
    <source>
        <dbReference type="SAM" id="MobiDB-lite"/>
    </source>
</evidence>
<dbReference type="PANTHER" id="PTHR40084">
    <property type="entry name" value="PHOSPHOHYDROLASE, PHP FAMILY"/>
    <property type="match status" value="1"/>
</dbReference>
<proteinExistence type="predicted"/>
<dbReference type="EMBL" id="MFJZ01000071">
    <property type="protein sequence ID" value="OGG28796.1"/>
    <property type="molecule type" value="Genomic_DNA"/>
</dbReference>
<dbReference type="STRING" id="1798396.A2973_02005"/>
<evidence type="ECO:0000313" key="2">
    <source>
        <dbReference type="EMBL" id="OGG28796.1"/>
    </source>
</evidence>
<dbReference type="Proteomes" id="UP000176409">
    <property type="component" value="Unassembled WGS sequence"/>
</dbReference>